<dbReference type="GO" id="GO:0046872">
    <property type="term" value="F:metal ion binding"/>
    <property type="evidence" value="ECO:0007669"/>
    <property type="project" value="UniProtKB-KW"/>
</dbReference>
<dbReference type="PANTHER" id="PTHR30405:SF25">
    <property type="entry name" value="RNA-GUIDED DNA ENDONUCLEASE INSQ-RELATED"/>
    <property type="match status" value="1"/>
</dbReference>
<dbReference type="NCBIfam" id="NF040570">
    <property type="entry name" value="guided_TnpB"/>
    <property type="match status" value="1"/>
</dbReference>
<feature type="domain" description="Transposase putative helix-turn-helix" evidence="10">
    <location>
        <begin position="1"/>
        <end position="45"/>
    </location>
</feature>
<proteinExistence type="inferred from homology"/>
<evidence type="ECO:0000259" key="9">
    <source>
        <dbReference type="Pfam" id="PF07282"/>
    </source>
</evidence>
<evidence type="ECO:0000259" key="10">
    <source>
        <dbReference type="Pfam" id="PF12323"/>
    </source>
</evidence>
<dbReference type="EMBL" id="DF196823">
    <property type="protein sequence ID" value="GAD32597.1"/>
    <property type="molecule type" value="Genomic_DNA"/>
</dbReference>
<dbReference type="Pfam" id="PF12323">
    <property type="entry name" value="HTH_OrfB_IS605"/>
    <property type="match status" value="1"/>
</dbReference>
<dbReference type="GO" id="GO:0006310">
    <property type="term" value="P:DNA recombination"/>
    <property type="evidence" value="ECO:0007669"/>
    <property type="project" value="UniProtKB-KW"/>
</dbReference>
<dbReference type="Proteomes" id="UP000030675">
    <property type="component" value="Unassembled WGS sequence"/>
</dbReference>
<evidence type="ECO:0000256" key="2">
    <source>
        <dbReference type="ARBA" id="ARBA00011044"/>
    </source>
</evidence>
<dbReference type="GO" id="GO:0003677">
    <property type="term" value="F:DNA binding"/>
    <property type="evidence" value="ECO:0007669"/>
    <property type="project" value="UniProtKB-KW"/>
</dbReference>
<evidence type="ECO:0000256" key="4">
    <source>
        <dbReference type="ARBA" id="ARBA00022723"/>
    </source>
</evidence>
<evidence type="ECO:0000313" key="12">
    <source>
        <dbReference type="Proteomes" id="UP000030675"/>
    </source>
</evidence>
<keyword evidence="5" id="KW-0862">Zinc</keyword>
<feature type="domain" description="Cas12f1-like TNB" evidence="9">
    <location>
        <begin position="291"/>
        <end position="359"/>
    </location>
</feature>
<dbReference type="HOGENOM" id="CLU_032903_0_0_6"/>
<dbReference type="Pfam" id="PF07282">
    <property type="entry name" value="Cas12f1-like_TNB"/>
    <property type="match status" value="1"/>
</dbReference>
<evidence type="ECO:0000313" key="11">
    <source>
        <dbReference type="EMBL" id="GAD32597.1"/>
    </source>
</evidence>
<keyword evidence="6" id="KW-0238">DNA-binding</keyword>
<dbReference type="InterPro" id="IPR010095">
    <property type="entry name" value="Cas12f1-like_TNB"/>
</dbReference>
<reference evidence="12" key="1">
    <citation type="submission" date="2012-12" db="EMBL/GenBank/DDBJ databases">
        <title>Genome Sequence of Photobacterium leiognathi lrivu.4.1.</title>
        <authorList>
            <person name="Urbanczyk H."/>
            <person name="Ogura Y."/>
            <person name="Hayashi T."/>
            <person name="Dunlap P.V."/>
        </authorList>
    </citation>
    <scope>NUCLEOTIDE SEQUENCE [LARGE SCALE GENOMIC DNA]</scope>
    <source>
        <strain evidence="12">lrivu.4.1</strain>
    </source>
</reference>
<evidence type="ECO:0000256" key="5">
    <source>
        <dbReference type="ARBA" id="ARBA00022833"/>
    </source>
</evidence>
<accession>V5H6J2</accession>
<keyword evidence="3" id="KW-0815">Transposition</keyword>
<sequence>MLRATKVRIYPTQEQAEFLIAQFGAVRFAYNKALHLKTHMYRKHGVKLNSKKDIKPLLSVAKKSRKYHWLKQYDSIALQQSVINLHQAFDNFFNPKLKAKYPQFKRRHGKQSSYHCVGVKVLDGAIKLPKMKPIKANIHREIIGTVKSITLSLSKTGKFYASILVDDGIDAPALIHTVSKLTGIDLGLSHFAIESNGKKTANPRYLKRAEKNLKRKQRQLSRKKKGSANRAKARLLVAKCHEKVANARADFQHKLSRTLVDKNHAVIVETLKSANMMKNHKLAKHIADASWHSFVVKLEYKLKEQGKHLVKVDQWYASSKTCHCCGYKMEEMLLSVRKWNCPSCGTTDIDRDLNAALNLRDKGILELKAAGRSFLLMEAA</sequence>
<protein>
    <submittedName>
        <fullName evidence="11">Transposase, IS605 OrfB family</fullName>
    </submittedName>
</protein>
<keyword evidence="7" id="KW-0233">DNA recombination</keyword>
<dbReference type="NCBIfam" id="TIGR01766">
    <property type="entry name" value="IS200/IS605 family accessory protein TnpB-like domain"/>
    <property type="match status" value="1"/>
</dbReference>
<organism evidence="11 12">
    <name type="scientific">Photobacterium leiognathi lrivu.4.1</name>
    <dbReference type="NCBI Taxonomy" id="1248232"/>
    <lineage>
        <taxon>Bacteria</taxon>
        <taxon>Pseudomonadati</taxon>
        <taxon>Pseudomonadota</taxon>
        <taxon>Gammaproteobacteria</taxon>
        <taxon>Vibrionales</taxon>
        <taxon>Vibrionaceae</taxon>
        <taxon>Photobacterium</taxon>
    </lineage>
</organism>
<dbReference type="eggNOG" id="COG0675">
    <property type="taxonomic scope" value="Bacteria"/>
</dbReference>
<dbReference type="GO" id="GO:0032196">
    <property type="term" value="P:transposition"/>
    <property type="evidence" value="ECO:0007669"/>
    <property type="project" value="UniProtKB-KW"/>
</dbReference>
<evidence type="ECO:0000259" key="8">
    <source>
        <dbReference type="Pfam" id="PF01385"/>
    </source>
</evidence>
<gene>
    <name evidence="11" type="ORF">PLEI_4275</name>
</gene>
<evidence type="ECO:0000256" key="6">
    <source>
        <dbReference type="ARBA" id="ARBA00023125"/>
    </source>
</evidence>
<keyword evidence="4" id="KW-0479">Metal-binding</keyword>
<comment type="similarity">
    <text evidence="1">In the C-terminal section; belongs to the transposase 35 family.</text>
</comment>
<dbReference type="InterPro" id="IPR001959">
    <property type="entry name" value="Transposase"/>
</dbReference>
<name>V5H6J2_PHOLE</name>
<comment type="similarity">
    <text evidence="2">In the N-terminal section; belongs to the transposase 2 family.</text>
</comment>
<evidence type="ECO:0000256" key="7">
    <source>
        <dbReference type="ARBA" id="ARBA00023172"/>
    </source>
</evidence>
<evidence type="ECO:0000256" key="3">
    <source>
        <dbReference type="ARBA" id="ARBA00022578"/>
    </source>
</evidence>
<dbReference type="InterPro" id="IPR021027">
    <property type="entry name" value="Transposase_put_HTH"/>
</dbReference>
<feature type="domain" description="Probable transposase IS891/IS1136/IS1341" evidence="8">
    <location>
        <begin position="180"/>
        <end position="279"/>
    </location>
</feature>
<dbReference type="InterPro" id="IPR051399">
    <property type="entry name" value="RNA-guided_DNA_endo/Transpos"/>
</dbReference>
<dbReference type="AlphaFoldDB" id="V5H6J2"/>
<dbReference type="Pfam" id="PF01385">
    <property type="entry name" value="OrfB_IS605"/>
    <property type="match status" value="1"/>
</dbReference>
<evidence type="ECO:0000256" key="1">
    <source>
        <dbReference type="ARBA" id="ARBA00008761"/>
    </source>
</evidence>
<dbReference type="RefSeq" id="WP_023935495.1">
    <property type="nucleotide sequence ID" value="NZ_DF196823.1"/>
</dbReference>
<dbReference type="PANTHER" id="PTHR30405">
    <property type="entry name" value="TRANSPOSASE"/>
    <property type="match status" value="1"/>
</dbReference>